<evidence type="ECO:0000256" key="1">
    <source>
        <dbReference type="SAM" id="Phobius"/>
    </source>
</evidence>
<keyword evidence="1" id="KW-0472">Membrane</keyword>
<feature type="transmembrane region" description="Helical" evidence="1">
    <location>
        <begin position="69"/>
        <end position="93"/>
    </location>
</feature>
<sequence length="395" mass="43548">MATTLNITVPLSSQWPAVVFAPDSLLAYRLAVSTYFAVGALSVFVWDMFYNLANDYDLAKTHKGSITSIIYFVSRFSTLAFMILQSIVLTLPLDHCGRFHVAVLVCYNLLISTTMLLSYFRVCAVWGKNKAIVVVFGFLWLSCVACTLTSITGITFASFPGVPYCSVFVSGNYVSAAVIGPTVNHILVFVAITYGVCMSRTNGHQSLFSSGGYRTFIFGESLPAFSKAILQSSQLCYLVAGLVGLVALTWFYVFHSDAGYRLAIFTPYAAVVNIMFSWVFRKAKLDLFTVIIPTHHTHTHHTNTQSSGNSAAKSMSRRQMQNPTSAIFKLATPGRKHSNDNRAQSPIEYELDSDFKNNSDQTTSVGLVQIGVEKIVEFERDNGGGDDKPKLGWRL</sequence>
<feature type="transmembrane region" description="Helical" evidence="1">
    <location>
        <begin position="99"/>
        <end position="120"/>
    </location>
</feature>
<keyword evidence="1" id="KW-1133">Transmembrane helix</keyword>
<keyword evidence="1" id="KW-0812">Transmembrane</keyword>
<evidence type="ECO:0000313" key="2">
    <source>
        <dbReference type="EMBL" id="KAF4622096.1"/>
    </source>
</evidence>
<accession>A0A8H4R3I2</accession>
<evidence type="ECO:0000313" key="3">
    <source>
        <dbReference type="Proteomes" id="UP000521872"/>
    </source>
</evidence>
<name>A0A8H4R3I2_9AGAR</name>
<proteinExistence type="predicted"/>
<evidence type="ECO:0008006" key="4">
    <source>
        <dbReference type="Google" id="ProtNLM"/>
    </source>
</evidence>
<gene>
    <name evidence="2" type="ORF">D9613_009441</name>
</gene>
<organism evidence="2 3">
    <name type="scientific">Agrocybe pediades</name>
    <dbReference type="NCBI Taxonomy" id="84607"/>
    <lineage>
        <taxon>Eukaryota</taxon>
        <taxon>Fungi</taxon>
        <taxon>Dikarya</taxon>
        <taxon>Basidiomycota</taxon>
        <taxon>Agaricomycotina</taxon>
        <taxon>Agaricomycetes</taxon>
        <taxon>Agaricomycetidae</taxon>
        <taxon>Agaricales</taxon>
        <taxon>Agaricineae</taxon>
        <taxon>Strophariaceae</taxon>
        <taxon>Agrocybe</taxon>
    </lineage>
</organism>
<keyword evidence="3" id="KW-1185">Reference proteome</keyword>
<feature type="transmembrane region" description="Helical" evidence="1">
    <location>
        <begin position="235"/>
        <end position="254"/>
    </location>
</feature>
<feature type="transmembrane region" description="Helical" evidence="1">
    <location>
        <begin position="176"/>
        <end position="197"/>
    </location>
</feature>
<feature type="transmembrane region" description="Helical" evidence="1">
    <location>
        <begin position="132"/>
        <end position="156"/>
    </location>
</feature>
<reference evidence="2 3" key="1">
    <citation type="submission" date="2019-12" db="EMBL/GenBank/DDBJ databases">
        <authorList>
            <person name="Floudas D."/>
            <person name="Bentzer J."/>
            <person name="Ahren D."/>
            <person name="Johansson T."/>
            <person name="Persson P."/>
            <person name="Tunlid A."/>
        </authorList>
    </citation>
    <scope>NUCLEOTIDE SEQUENCE [LARGE SCALE GENOMIC DNA]</scope>
    <source>
        <strain evidence="2 3">CBS 102.39</strain>
    </source>
</reference>
<dbReference type="Proteomes" id="UP000521872">
    <property type="component" value="Unassembled WGS sequence"/>
</dbReference>
<dbReference type="AlphaFoldDB" id="A0A8H4R3I2"/>
<comment type="caution">
    <text evidence="2">The sequence shown here is derived from an EMBL/GenBank/DDBJ whole genome shotgun (WGS) entry which is preliminary data.</text>
</comment>
<feature type="transmembrane region" description="Helical" evidence="1">
    <location>
        <begin position="260"/>
        <end position="280"/>
    </location>
</feature>
<dbReference type="EMBL" id="JAACJL010000002">
    <property type="protein sequence ID" value="KAF4622096.1"/>
    <property type="molecule type" value="Genomic_DNA"/>
</dbReference>
<protein>
    <recommendedName>
        <fullName evidence="4">Transmembrane protein</fullName>
    </recommendedName>
</protein>
<feature type="transmembrane region" description="Helical" evidence="1">
    <location>
        <begin position="26"/>
        <end position="49"/>
    </location>
</feature>